<keyword evidence="14" id="KW-1185">Reference proteome</keyword>
<dbReference type="InterPro" id="IPR049899">
    <property type="entry name" value="Znf_C2HC_C3H"/>
</dbReference>
<evidence type="ECO:0000256" key="11">
    <source>
        <dbReference type="SAM" id="Phobius"/>
    </source>
</evidence>
<dbReference type="PANTHER" id="PTHR30028">
    <property type="entry name" value="UPF0014 INNER MEMBRANE PROTEIN YBBM-RELATED"/>
    <property type="match status" value="1"/>
</dbReference>
<feature type="transmembrane region" description="Helical" evidence="11">
    <location>
        <begin position="57"/>
        <end position="78"/>
    </location>
</feature>
<feature type="transmembrane region" description="Helical" evidence="11">
    <location>
        <begin position="112"/>
        <end position="136"/>
    </location>
</feature>
<evidence type="ECO:0000256" key="8">
    <source>
        <dbReference type="ARBA" id="ARBA00023136"/>
    </source>
</evidence>
<protein>
    <recommendedName>
        <fullName evidence="12">C2HC/C3H-type domain-containing protein</fullName>
    </recommendedName>
</protein>
<feature type="compositionally biased region" description="Basic and acidic residues" evidence="10">
    <location>
        <begin position="525"/>
        <end position="536"/>
    </location>
</feature>
<sequence length="888" mass="97169">MPLSTVGFGAWNTTDTIPSHNTLKELGPENVAIASLLLVVNGLVSLYFGLGLEISILVSAFRCVVQLTILGYVLKPVFDNDHPIFVLSLSVLLVLIAVVEIVWGRTPYRHQFMFVSVFLSILASTFTTGFIGNAYAIRAEPWFAAQQFIPTLGMVLGNSMSSVAVGLSSVMTQLIDQKDRIEIYLSFGASRWEAARPVCVEAIKLALLPALNSMSIMGLVSIPGMMTGQILGGSSVQNAVYYQQVITFMISASCCVATVTSVIASVFVVFDDKARLRIDRVVKNQRKKIHYGKLISSYISRSTLWISGRPTVPQQPAPEREPLLAARLEPASAGALRLCHICGITYPKASLPAHQKSCIRRSFGVSQLARSMVTLSTEDGPFYPCTNCMSQIPQYKLASHLRTCKGVSSSRPSATDLFNTTLYNGISTGGNKHPPPASAPVMRSSKRLDKSFGDDSGSRATEGRTDMELARFNHREEEIHQQNRSRHSALNHQQGEMVHHGHSSPYGPTISKAKSAGHLHPQSIRARDSPDSHYHTAMDNGDVVVDPYRPAIQPHMQHSCFMPALRSNHSEASITMSDSTYRSGSHSGNMRVVPKRNLREIPVTSTLSLIQGDRSTTDTALHNIPAQTEGYGGSGGSLPSHQNLMQTRSNRLVTSPRTNSQNYSTDSDGMYNGHHSSLSISQNDQIDHPQLVMGSKGSGEFVNGEVIEEYNTTPRELEKHIAACSKAHKTRKVFDMTGARVKGTDLEKYSVKQRGQKVIESSEKKLAKKSNWRIKHKAFVQMVRSAREPPGSNNSADGGANQEKLDPNPHYVGCPSCHRRFNEDSAARHIPLCKEKEALMNRKTQSQAAGGRNAASGGPAGVSREDMLKRRTAYKPPTPKAPKSISKK</sequence>
<evidence type="ECO:0000256" key="7">
    <source>
        <dbReference type="ARBA" id="ARBA00022989"/>
    </source>
</evidence>
<evidence type="ECO:0000256" key="6">
    <source>
        <dbReference type="ARBA" id="ARBA00022833"/>
    </source>
</evidence>
<evidence type="ECO:0000256" key="5">
    <source>
        <dbReference type="ARBA" id="ARBA00022771"/>
    </source>
</evidence>
<keyword evidence="5 9" id="KW-0863">Zinc-finger</keyword>
<evidence type="ECO:0000256" key="10">
    <source>
        <dbReference type="SAM" id="MobiDB-lite"/>
    </source>
</evidence>
<feature type="region of interest" description="Disordered" evidence="10">
    <location>
        <begin position="785"/>
        <end position="807"/>
    </location>
</feature>
<gene>
    <name evidence="13" type="ORF">BASA50_001068</name>
</gene>
<accession>A0ABQ8ESF5</accession>
<evidence type="ECO:0000256" key="3">
    <source>
        <dbReference type="ARBA" id="ARBA00022692"/>
    </source>
</evidence>
<feature type="transmembrane region" description="Helical" evidence="11">
    <location>
        <begin position="84"/>
        <end position="103"/>
    </location>
</feature>
<evidence type="ECO:0000256" key="1">
    <source>
        <dbReference type="ARBA" id="ARBA00004141"/>
    </source>
</evidence>
<evidence type="ECO:0000259" key="12">
    <source>
        <dbReference type="PROSITE" id="PS52027"/>
    </source>
</evidence>
<reference evidence="13 14" key="1">
    <citation type="submission" date="2021-02" db="EMBL/GenBank/DDBJ databases">
        <title>Variation within the Batrachochytrium salamandrivorans European outbreak.</title>
        <authorList>
            <person name="Kelly M."/>
            <person name="Pasmans F."/>
            <person name="Shea T.P."/>
            <person name="Munoz J.F."/>
            <person name="Carranza S."/>
            <person name="Cuomo C.A."/>
            <person name="Martel A."/>
        </authorList>
    </citation>
    <scope>NUCLEOTIDE SEQUENCE [LARGE SCALE GENOMIC DNA]</scope>
    <source>
        <strain evidence="13 14">AMFP18/2</strain>
    </source>
</reference>
<keyword evidence="8 11" id="KW-0472">Membrane</keyword>
<feature type="region of interest" description="Disordered" evidence="10">
    <location>
        <begin position="841"/>
        <end position="888"/>
    </location>
</feature>
<keyword evidence="6" id="KW-0862">Zinc</keyword>
<dbReference type="PROSITE" id="PS52027">
    <property type="entry name" value="ZF_C2HC_C3H"/>
    <property type="match status" value="1"/>
</dbReference>
<dbReference type="Proteomes" id="UP001648503">
    <property type="component" value="Unassembled WGS sequence"/>
</dbReference>
<feature type="region of interest" description="Disordered" evidence="10">
    <location>
        <begin position="513"/>
        <end position="539"/>
    </location>
</feature>
<feature type="transmembrane region" description="Helical" evidence="11">
    <location>
        <begin position="148"/>
        <end position="170"/>
    </location>
</feature>
<feature type="region of interest" description="Disordered" evidence="10">
    <location>
        <begin position="426"/>
        <end position="464"/>
    </location>
</feature>
<keyword evidence="3 11" id="KW-0812">Transmembrane</keyword>
<evidence type="ECO:0000313" key="14">
    <source>
        <dbReference type="Proteomes" id="UP001648503"/>
    </source>
</evidence>
<dbReference type="InterPro" id="IPR005226">
    <property type="entry name" value="UPF0014_fam"/>
</dbReference>
<feature type="domain" description="C2HC/C3H-type" evidence="12">
    <location>
        <begin position="810"/>
        <end position="839"/>
    </location>
</feature>
<feature type="transmembrane region" description="Helical" evidence="11">
    <location>
        <begin position="246"/>
        <end position="270"/>
    </location>
</feature>
<dbReference type="Pfam" id="PF03649">
    <property type="entry name" value="UPF0014"/>
    <property type="match status" value="1"/>
</dbReference>
<evidence type="ECO:0000256" key="2">
    <source>
        <dbReference type="ARBA" id="ARBA00005268"/>
    </source>
</evidence>
<feature type="transmembrane region" description="Helical" evidence="11">
    <location>
        <begin position="31"/>
        <end position="50"/>
    </location>
</feature>
<keyword evidence="4" id="KW-0479">Metal-binding</keyword>
<comment type="caution">
    <text evidence="13">The sequence shown here is derived from an EMBL/GenBank/DDBJ whole genome shotgun (WGS) entry which is preliminary data.</text>
</comment>
<proteinExistence type="inferred from homology"/>
<feature type="compositionally biased region" description="Basic and acidic residues" evidence="10">
    <location>
        <begin position="446"/>
        <end position="464"/>
    </location>
</feature>
<dbReference type="PANTHER" id="PTHR30028:SF0">
    <property type="entry name" value="PROTEIN ALUMINUM SENSITIVE 3"/>
    <property type="match status" value="1"/>
</dbReference>
<comment type="similarity">
    <text evidence="2">Belongs to the UPF0014 family.</text>
</comment>
<evidence type="ECO:0000256" key="9">
    <source>
        <dbReference type="PROSITE-ProRule" id="PRU01371"/>
    </source>
</evidence>
<dbReference type="EMBL" id="JAFCIX010000579">
    <property type="protein sequence ID" value="KAH6585733.1"/>
    <property type="molecule type" value="Genomic_DNA"/>
</dbReference>
<evidence type="ECO:0000256" key="4">
    <source>
        <dbReference type="ARBA" id="ARBA00022723"/>
    </source>
</evidence>
<organism evidence="13 14">
    <name type="scientific">Batrachochytrium salamandrivorans</name>
    <dbReference type="NCBI Taxonomy" id="1357716"/>
    <lineage>
        <taxon>Eukaryota</taxon>
        <taxon>Fungi</taxon>
        <taxon>Fungi incertae sedis</taxon>
        <taxon>Chytridiomycota</taxon>
        <taxon>Chytridiomycota incertae sedis</taxon>
        <taxon>Chytridiomycetes</taxon>
        <taxon>Rhizophydiales</taxon>
        <taxon>Rhizophydiales incertae sedis</taxon>
        <taxon>Batrachochytrium</taxon>
    </lineage>
</organism>
<name>A0ABQ8ESF5_9FUNG</name>
<keyword evidence="7 11" id="KW-1133">Transmembrane helix</keyword>
<comment type="subcellular location">
    <subcellularLocation>
        <location evidence="1">Membrane</location>
        <topology evidence="1">Multi-pass membrane protein</topology>
    </subcellularLocation>
</comment>
<evidence type="ECO:0000313" key="13">
    <source>
        <dbReference type="EMBL" id="KAH6585733.1"/>
    </source>
</evidence>